<name>A0A1D6NDG9_MAIZE</name>
<dbReference type="Proteomes" id="UP000007305">
    <property type="component" value="Chromosome 3"/>
</dbReference>
<dbReference type="RefSeq" id="XP_008675091.1">
    <property type="nucleotide sequence ID" value="XM_008676869.3"/>
</dbReference>
<dbReference type="AlphaFoldDB" id="A0A1D6NDG9"/>
<protein>
    <recommendedName>
        <fullName evidence="6">Non-classical arabinogalactan protein 30</fullName>
    </recommendedName>
</protein>
<reference evidence="3 5" key="1">
    <citation type="submission" date="2015-12" db="EMBL/GenBank/DDBJ databases">
        <title>Update maize B73 reference genome by single molecule sequencing technologies.</title>
        <authorList>
            <consortium name="Maize Genome Sequencing Project"/>
            <person name="Ware D."/>
        </authorList>
    </citation>
    <scope>NUCLEOTIDE SEQUENCE [LARGE SCALE GENOMIC DNA]</scope>
    <source>
        <strain evidence="5">cv. B73</strain>
        <tissue evidence="3">Seedling</tissue>
    </source>
</reference>
<dbReference type="OrthoDB" id="665669at2759"/>
<evidence type="ECO:0000256" key="2">
    <source>
        <dbReference type="SAM" id="SignalP"/>
    </source>
</evidence>
<dbReference type="PANTHER" id="PTHR33470">
    <property type="entry name" value="OS01G0164075 PROTEIN"/>
    <property type="match status" value="1"/>
</dbReference>
<sequence length="177" mass="18692">MARLARCLAASLSAVILAVVCLPSRGEAMGGLPQPPPDVNFTVAVEGTVWCKSCRYAGYVQSSMDASPLPDAAALLQCRRGDGRAVSVWNTTGADGHFLIQADWQSAPFNSKDCRVKAYAPRSSPPAARACTVAVNPSPNKGAPLKFRRFVPLSGEMQALYSAGDFTFAPEDPASKC</sequence>
<evidence type="ECO:0000313" key="5">
    <source>
        <dbReference type="Proteomes" id="UP000007305"/>
    </source>
</evidence>
<evidence type="ECO:0000313" key="4">
    <source>
        <dbReference type="EnsemblPlants" id="Zm00001eb154410_P001"/>
    </source>
</evidence>
<dbReference type="EMBL" id="CM007649">
    <property type="protein sequence ID" value="ONM38536.1"/>
    <property type="molecule type" value="Genomic_DNA"/>
</dbReference>
<dbReference type="eggNOG" id="ENOG502QPUY">
    <property type="taxonomic scope" value="Eukaryota"/>
</dbReference>
<dbReference type="STRING" id="4577.A0A1D6NDG9"/>
<dbReference type="GeneID" id="103651249"/>
<dbReference type="PANTHER" id="PTHR33470:SF46">
    <property type="entry name" value="NON-CLASSICAL ARABINOGALACTAN PROTEIN 30"/>
    <property type="match status" value="1"/>
</dbReference>
<dbReference type="Gramene" id="Zm00001eb154410_T001">
    <property type="protein sequence ID" value="Zm00001eb154410_P001"/>
    <property type="gene ID" value="Zm00001eb154410"/>
</dbReference>
<keyword evidence="1 2" id="KW-0732">Signal</keyword>
<organism evidence="3">
    <name type="scientific">Zea mays</name>
    <name type="common">Maize</name>
    <dbReference type="NCBI Taxonomy" id="4577"/>
    <lineage>
        <taxon>Eukaryota</taxon>
        <taxon>Viridiplantae</taxon>
        <taxon>Streptophyta</taxon>
        <taxon>Embryophyta</taxon>
        <taxon>Tracheophyta</taxon>
        <taxon>Spermatophyta</taxon>
        <taxon>Magnoliopsida</taxon>
        <taxon>Liliopsida</taxon>
        <taxon>Poales</taxon>
        <taxon>Poaceae</taxon>
        <taxon>PACMAD clade</taxon>
        <taxon>Panicoideae</taxon>
        <taxon>Andropogonodae</taxon>
        <taxon>Andropogoneae</taxon>
        <taxon>Tripsacinae</taxon>
        <taxon>Zea</taxon>
    </lineage>
</organism>
<evidence type="ECO:0000313" key="3">
    <source>
        <dbReference type="EMBL" id="ONM38536.1"/>
    </source>
</evidence>
<reference evidence="4" key="2">
    <citation type="submission" date="2019-07" db="EMBL/GenBank/DDBJ databases">
        <authorList>
            <person name="Seetharam A."/>
            <person name="Woodhouse M."/>
            <person name="Cannon E."/>
        </authorList>
    </citation>
    <scope>NUCLEOTIDE SEQUENCE [LARGE SCALE GENOMIC DNA]</scope>
    <source>
        <strain evidence="4">cv. B73</strain>
    </source>
</reference>
<feature type="signal peptide" evidence="2">
    <location>
        <begin position="1"/>
        <end position="28"/>
    </location>
</feature>
<dbReference type="GO" id="GO:0071944">
    <property type="term" value="C:cell periphery"/>
    <property type="evidence" value="ECO:0000318"/>
    <property type="project" value="GO_Central"/>
</dbReference>
<feature type="chain" id="PRO_5010807380" description="Non-classical arabinogalactan protein 30" evidence="2">
    <location>
        <begin position="29"/>
        <end position="177"/>
    </location>
</feature>
<evidence type="ECO:0000256" key="1">
    <source>
        <dbReference type="ARBA" id="ARBA00022729"/>
    </source>
</evidence>
<accession>A0A1D6NDG9</accession>
<dbReference type="Pfam" id="PF01190">
    <property type="entry name" value="Pollen_Ole_e_1"/>
    <property type="match status" value="1"/>
</dbReference>
<dbReference type="PaxDb" id="4577-GRMZM2G079897_P01"/>
<dbReference type="OMA" id="DWQSAPF"/>
<proteinExistence type="predicted"/>
<dbReference type="SMR" id="A0A1D6NDG9"/>
<reference evidence="4" key="3">
    <citation type="submission" date="2021-05" db="UniProtKB">
        <authorList>
            <consortium name="EnsemblPlants"/>
        </authorList>
    </citation>
    <scope>IDENTIFICATION</scope>
    <source>
        <strain evidence="4">cv. B73</strain>
    </source>
</reference>
<dbReference type="KEGG" id="zma:103651249"/>
<gene>
    <name evidence="4" type="primary">LOC103651249</name>
    <name evidence="3" type="ORF">ZEAMMB73_Zm00001d043591</name>
</gene>
<dbReference type="EnsemblPlants" id="Zm00001eb154410_T001">
    <property type="protein sequence ID" value="Zm00001eb154410_P001"/>
    <property type="gene ID" value="Zm00001eb154410"/>
</dbReference>
<keyword evidence="5" id="KW-1185">Reference proteome</keyword>
<evidence type="ECO:0008006" key="6">
    <source>
        <dbReference type="Google" id="ProtNLM"/>
    </source>
</evidence>